<keyword evidence="9" id="KW-0564">Palmitate</keyword>
<evidence type="ECO:0000256" key="3">
    <source>
        <dbReference type="ARBA" id="ARBA00011245"/>
    </source>
</evidence>
<name>A0A2A2AHV9_9BURK</name>
<dbReference type="RefSeq" id="WP_095539556.1">
    <property type="nucleotide sequence ID" value="NZ_NSJB01000003.1"/>
</dbReference>
<dbReference type="SUPFAM" id="SSF89392">
    <property type="entry name" value="Prokaryotic lipoproteins and lipoprotein localization factors"/>
    <property type="match status" value="1"/>
</dbReference>
<keyword evidence="7" id="KW-0653">Protein transport</keyword>
<keyword evidence="6" id="KW-0732">Signal</keyword>
<keyword evidence="12" id="KW-0449">Lipoprotein</keyword>
<comment type="subcellular location">
    <subcellularLocation>
        <location evidence="1">Cell outer membrane</location>
        <topology evidence="1">Lipid-anchor</topology>
    </subcellularLocation>
</comment>
<dbReference type="InterPro" id="IPR004565">
    <property type="entry name" value="OM_lipoprot_LolB"/>
</dbReference>
<dbReference type="Pfam" id="PF03550">
    <property type="entry name" value="LolB"/>
    <property type="match status" value="1"/>
</dbReference>
<gene>
    <name evidence="13" type="ORF">CK625_06890</name>
</gene>
<evidence type="ECO:0000313" key="13">
    <source>
        <dbReference type="EMBL" id="PAT37328.1"/>
    </source>
</evidence>
<keyword evidence="5" id="KW-0813">Transport</keyword>
<evidence type="ECO:0000256" key="12">
    <source>
        <dbReference type="ARBA" id="ARBA00023288"/>
    </source>
</evidence>
<dbReference type="PROSITE" id="PS51257">
    <property type="entry name" value="PROKAR_LIPOPROTEIN"/>
    <property type="match status" value="1"/>
</dbReference>
<keyword evidence="14" id="KW-1185">Reference proteome</keyword>
<dbReference type="AlphaFoldDB" id="A0A2A2AHV9"/>
<dbReference type="InterPro" id="IPR029046">
    <property type="entry name" value="LolA/LolB/LppX"/>
</dbReference>
<evidence type="ECO:0000256" key="4">
    <source>
        <dbReference type="ARBA" id="ARBA00016202"/>
    </source>
</evidence>
<organism evidence="13 14">
    <name type="scientific">Vandammella animalimorsus</name>
    <dbReference type="NCBI Taxonomy" id="2029117"/>
    <lineage>
        <taxon>Bacteria</taxon>
        <taxon>Pseudomonadati</taxon>
        <taxon>Pseudomonadota</taxon>
        <taxon>Betaproteobacteria</taxon>
        <taxon>Burkholderiales</taxon>
        <taxon>Comamonadaceae</taxon>
        <taxon>Vandammella</taxon>
    </lineage>
</organism>
<sequence length="178" mass="19571">MKAGCDRAAAQTAAHGTRRTWLAALVSACLLAACAAPRPYVLRQGIWRGRIALNTEEERPQSFSAEFALRGSPQQGELEVYNPLGNIIARLRWNPQQALLDKGSEQIASESLDALVAQVFGAPIPIAALFDWLSGQARQEPGWQVDLSRYGQGRIHALREQPLPRASLRVILHADDRL</sequence>
<dbReference type="GO" id="GO:0015031">
    <property type="term" value="P:protein transport"/>
    <property type="evidence" value="ECO:0007669"/>
    <property type="project" value="UniProtKB-KW"/>
</dbReference>
<keyword evidence="11" id="KW-0998">Cell outer membrane</keyword>
<proteinExistence type="inferred from homology"/>
<evidence type="ECO:0000256" key="7">
    <source>
        <dbReference type="ARBA" id="ARBA00022927"/>
    </source>
</evidence>
<evidence type="ECO:0000313" key="14">
    <source>
        <dbReference type="Proteomes" id="UP000218054"/>
    </source>
</evidence>
<dbReference type="Gene3D" id="2.50.20.10">
    <property type="entry name" value="Lipoprotein localisation LolA/LolB/LppX"/>
    <property type="match status" value="1"/>
</dbReference>
<evidence type="ECO:0000256" key="2">
    <source>
        <dbReference type="ARBA" id="ARBA00009696"/>
    </source>
</evidence>
<evidence type="ECO:0000256" key="5">
    <source>
        <dbReference type="ARBA" id="ARBA00022448"/>
    </source>
</evidence>
<keyword evidence="8" id="KW-0472">Membrane</keyword>
<evidence type="ECO:0000256" key="10">
    <source>
        <dbReference type="ARBA" id="ARBA00023186"/>
    </source>
</evidence>
<comment type="similarity">
    <text evidence="2">Belongs to the LolB family.</text>
</comment>
<comment type="subunit">
    <text evidence="3">Monomer.</text>
</comment>
<evidence type="ECO:0000256" key="6">
    <source>
        <dbReference type="ARBA" id="ARBA00022729"/>
    </source>
</evidence>
<protein>
    <recommendedName>
        <fullName evidence="4">Outer-membrane lipoprotein LolB</fullName>
    </recommendedName>
</protein>
<keyword evidence="10" id="KW-0143">Chaperone</keyword>
<dbReference type="GO" id="GO:0009279">
    <property type="term" value="C:cell outer membrane"/>
    <property type="evidence" value="ECO:0007669"/>
    <property type="project" value="UniProtKB-SubCell"/>
</dbReference>
<comment type="caution">
    <text evidence="13">The sequence shown here is derived from an EMBL/GenBank/DDBJ whole genome shotgun (WGS) entry which is preliminary data.</text>
</comment>
<dbReference type="Proteomes" id="UP000218054">
    <property type="component" value="Unassembled WGS sequence"/>
</dbReference>
<reference evidence="13 14" key="1">
    <citation type="submission" date="2017-08" db="EMBL/GenBank/DDBJ databases">
        <title>WGS of Clinical strains of the CDC Group NO-1 linked to zoonotic infections in humans.</title>
        <authorList>
            <person name="Bernier A.-M."/>
            <person name="Bernard K."/>
        </authorList>
    </citation>
    <scope>NUCLEOTIDE SEQUENCE [LARGE SCALE GENOMIC DNA]</scope>
    <source>
        <strain evidence="13 14">NML00-0135</strain>
    </source>
</reference>
<dbReference type="EMBL" id="NSJB01000003">
    <property type="protein sequence ID" value="PAT37328.1"/>
    <property type="molecule type" value="Genomic_DNA"/>
</dbReference>
<evidence type="ECO:0000256" key="8">
    <source>
        <dbReference type="ARBA" id="ARBA00023136"/>
    </source>
</evidence>
<evidence type="ECO:0000256" key="9">
    <source>
        <dbReference type="ARBA" id="ARBA00023139"/>
    </source>
</evidence>
<evidence type="ECO:0000256" key="1">
    <source>
        <dbReference type="ARBA" id="ARBA00004459"/>
    </source>
</evidence>
<accession>A0A2A2AHV9</accession>
<evidence type="ECO:0000256" key="11">
    <source>
        <dbReference type="ARBA" id="ARBA00023237"/>
    </source>
</evidence>